<name>A0ABQ9DHE8_9PASS</name>
<dbReference type="Proteomes" id="UP001145742">
    <property type="component" value="Unassembled WGS sequence"/>
</dbReference>
<evidence type="ECO:0000313" key="2">
    <source>
        <dbReference type="Proteomes" id="UP001145742"/>
    </source>
</evidence>
<reference evidence="1" key="1">
    <citation type="submission" date="2019-10" db="EMBL/GenBank/DDBJ databases">
        <authorList>
            <person name="Soares A.E.R."/>
            <person name="Aleixo A."/>
            <person name="Schneider P."/>
            <person name="Miyaki C.Y."/>
            <person name="Schneider M.P."/>
            <person name="Mello C."/>
            <person name="Vasconcelos A.T.R."/>
        </authorList>
    </citation>
    <scope>NUCLEOTIDE SEQUENCE</scope>
    <source>
        <tissue evidence="1">Muscle</tissue>
    </source>
</reference>
<evidence type="ECO:0008006" key="3">
    <source>
        <dbReference type="Google" id="ProtNLM"/>
    </source>
</evidence>
<dbReference type="EMBL" id="WHWB01033582">
    <property type="protein sequence ID" value="KAJ7418789.1"/>
    <property type="molecule type" value="Genomic_DNA"/>
</dbReference>
<organism evidence="1 2">
    <name type="scientific">Willisornis vidua</name>
    <name type="common">Xingu scale-backed antbird</name>
    <dbReference type="NCBI Taxonomy" id="1566151"/>
    <lineage>
        <taxon>Eukaryota</taxon>
        <taxon>Metazoa</taxon>
        <taxon>Chordata</taxon>
        <taxon>Craniata</taxon>
        <taxon>Vertebrata</taxon>
        <taxon>Euteleostomi</taxon>
        <taxon>Archelosauria</taxon>
        <taxon>Archosauria</taxon>
        <taxon>Dinosauria</taxon>
        <taxon>Saurischia</taxon>
        <taxon>Theropoda</taxon>
        <taxon>Coelurosauria</taxon>
        <taxon>Aves</taxon>
        <taxon>Neognathae</taxon>
        <taxon>Neoaves</taxon>
        <taxon>Telluraves</taxon>
        <taxon>Australaves</taxon>
        <taxon>Passeriformes</taxon>
        <taxon>Thamnophilidae</taxon>
        <taxon>Willisornis</taxon>
    </lineage>
</organism>
<keyword evidence="2" id="KW-1185">Reference proteome</keyword>
<dbReference type="PANTHER" id="PTHR33332">
    <property type="entry name" value="REVERSE TRANSCRIPTASE DOMAIN-CONTAINING PROTEIN"/>
    <property type="match status" value="1"/>
</dbReference>
<gene>
    <name evidence="1" type="ORF">WISP_57574</name>
</gene>
<accession>A0ABQ9DHE8</accession>
<sequence length="291" mass="32397">MLFNCEDVSPEQEQNMGTSKLNPGVYLIQRVVVNVKVSGWKQVMSGDPQGSVMGPLLFNFFLNHIDRGVKYTLRKFAGDTKLSGAVDTPKGEDAIQRNLDKLEKWVHENLLRSNKASCETIQDALICLGKAKKLENPKISTPLLTFLLEKGMKDARCKCPSAKGRIGTSGKLKVSSIELEIQFLSQPSGKMSSCFDTLFQIQTMFLSGYIFEKKFLLLCKSKLLALSSLDSTELHHTLQGIEKILPPGIGSAFPSEVKNAKPAIFNDRPRRVNERIEVALHLDLQLPYNIA</sequence>
<comment type="caution">
    <text evidence="1">The sequence shown here is derived from an EMBL/GenBank/DDBJ whole genome shotgun (WGS) entry which is preliminary data.</text>
</comment>
<proteinExistence type="predicted"/>
<evidence type="ECO:0000313" key="1">
    <source>
        <dbReference type="EMBL" id="KAJ7418789.1"/>
    </source>
</evidence>
<protein>
    <recommendedName>
        <fullName evidence="3">Rna-directed dna polymerase from mobile element jockey-like</fullName>
    </recommendedName>
</protein>